<evidence type="ECO:0000256" key="5">
    <source>
        <dbReference type="ARBA" id="ARBA00022989"/>
    </source>
</evidence>
<feature type="transmembrane region" description="Helical" evidence="7">
    <location>
        <begin position="309"/>
        <end position="333"/>
    </location>
</feature>
<dbReference type="GO" id="GO:0005886">
    <property type="term" value="C:plasma membrane"/>
    <property type="evidence" value="ECO:0007669"/>
    <property type="project" value="UniProtKB-SubCell"/>
</dbReference>
<keyword evidence="9" id="KW-1185">Reference proteome</keyword>
<organism evidence="8 9">
    <name type="scientific">Mesocricetibacter intestinalis</name>
    <dbReference type="NCBI Taxonomy" id="1521930"/>
    <lineage>
        <taxon>Bacteria</taxon>
        <taxon>Pseudomonadati</taxon>
        <taxon>Pseudomonadota</taxon>
        <taxon>Gammaproteobacteria</taxon>
        <taxon>Pasteurellales</taxon>
        <taxon>Pasteurellaceae</taxon>
        <taxon>Mesocricetibacter</taxon>
    </lineage>
</organism>
<evidence type="ECO:0000313" key="8">
    <source>
        <dbReference type="EMBL" id="TDQ59098.1"/>
    </source>
</evidence>
<dbReference type="PANTHER" id="PTHR30106:SF2">
    <property type="entry name" value="UPF0324 INNER MEMBRANE PROTEIN YEIH"/>
    <property type="match status" value="1"/>
</dbReference>
<feature type="transmembrane region" description="Helical" evidence="7">
    <location>
        <begin position="156"/>
        <end position="176"/>
    </location>
</feature>
<evidence type="ECO:0000313" key="9">
    <source>
        <dbReference type="Proteomes" id="UP000295657"/>
    </source>
</evidence>
<feature type="transmembrane region" description="Helical" evidence="7">
    <location>
        <begin position="91"/>
        <end position="111"/>
    </location>
</feature>
<gene>
    <name evidence="8" type="ORF">EDC45_0891</name>
</gene>
<reference evidence="8 9" key="1">
    <citation type="submission" date="2019-03" db="EMBL/GenBank/DDBJ databases">
        <title>Genomic Encyclopedia of Type Strains, Phase IV (KMG-IV): sequencing the most valuable type-strain genomes for metagenomic binning, comparative biology and taxonomic classification.</title>
        <authorList>
            <person name="Goeker M."/>
        </authorList>
    </citation>
    <scope>NUCLEOTIDE SEQUENCE [LARGE SCALE GENOMIC DNA]</scope>
    <source>
        <strain evidence="8 9">DSM 28403</strain>
    </source>
</reference>
<comment type="subcellular location">
    <subcellularLocation>
        <location evidence="1">Cell membrane</location>
        <topology evidence="1">Multi-pass membrane protein</topology>
    </subcellularLocation>
</comment>
<accession>A0A4R6VEZ4</accession>
<dbReference type="Proteomes" id="UP000295657">
    <property type="component" value="Unassembled WGS sequence"/>
</dbReference>
<proteinExistence type="inferred from homology"/>
<evidence type="ECO:0000256" key="7">
    <source>
        <dbReference type="SAM" id="Phobius"/>
    </source>
</evidence>
<dbReference type="AlphaFoldDB" id="A0A4R6VEZ4"/>
<protein>
    <submittedName>
        <fullName evidence="8">Putative integral membrane protein (TIGR00698 family)</fullName>
    </submittedName>
</protein>
<keyword evidence="4 7" id="KW-0812">Transmembrane</keyword>
<comment type="similarity">
    <text evidence="2">Belongs to the UPF0324 family.</text>
</comment>
<dbReference type="InterPro" id="IPR004630">
    <property type="entry name" value="UPF0324_YeiH-like"/>
</dbReference>
<sequence>MEYIKGLIPGLALALAITGSAGFLAQTSWFVQIHISALSLAIILGILCGNLFYNRVSGYLQPGILFAKGTLLRLGIILYGFRISLQDIGQVGISALFADFLVLLFTFLITLRLGIKFLKIDKQVVYLTAVGCSICGAAAIMAAAPVLKAPSHKISVAVALIVIFGTMAMFLYPLLYPYLVSYLSPHQFGIYIGSTIHEVAQVYAAGGNIGPEVADTAVIAKMLRVMMLAPFLFILAWYWNKNDRGREKIAPPYFALAFIATAIFNSSGLLPAEIVRWLVEADNLLLSVAMSGLGLSTSFDAVKQAGTKPFLLGGLVALWLVVGGFAINFILYLTMN</sequence>
<comment type="caution">
    <text evidence="8">The sequence shown here is derived from an EMBL/GenBank/DDBJ whole genome shotgun (WGS) entry which is preliminary data.</text>
</comment>
<feature type="transmembrane region" description="Helical" evidence="7">
    <location>
        <begin position="123"/>
        <end position="144"/>
    </location>
</feature>
<keyword evidence="5 7" id="KW-1133">Transmembrane helix</keyword>
<dbReference type="RefSeq" id="WP_133543851.1">
    <property type="nucleotide sequence ID" value="NZ_SNYQ01000002.1"/>
</dbReference>
<feature type="transmembrane region" description="Helical" evidence="7">
    <location>
        <begin position="218"/>
        <end position="239"/>
    </location>
</feature>
<dbReference type="Pfam" id="PF03601">
    <property type="entry name" value="Cons_hypoth698"/>
    <property type="match status" value="1"/>
</dbReference>
<dbReference type="NCBIfam" id="TIGR00698">
    <property type="entry name" value="YeiH family putative sulfate export transporter"/>
    <property type="match status" value="1"/>
</dbReference>
<evidence type="ECO:0000256" key="6">
    <source>
        <dbReference type="ARBA" id="ARBA00023136"/>
    </source>
</evidence>
<evidence type="ECO:0000256" key="4">
    <source>
        <dbReference type="ARBA" id="ARBA00022692"/>
    </source>
</evidence>
<feature type="transmembrane region" description="Helical" evidence="7">
    <location>
        <begin position="251"/>
        <end position="272"/>
    </location>
</feature>
<dbReference type="PANTHER" id="PTHR30106">
    <property type="entry name" value="INNER MEMBRANE PROTEIN YEIH-RELATED"/>
    <property type="match status" value="1"/>
</dbReference>
<name>A0A4R6VEZ4_9PAST</name>
<dbReference type="InterPro" id="IPR018383">
    <property type="entry name" value="UPF0324_pro"/>
</dbReference>
<evidence type="ECO:0000256" key="1">
    <source>
        <dbReference type="ARBA" id="ARBA00004651"/>
    </source>
</evidence>
<keyword evidence="3" id="KW-1003">Cell membrane</keyword>
<evidence type="ECO:0000256" key="3">
    <source>
        <dbReference type="ARBA" id="ARBA00022475"/>
    </source>
</evidence>
<feature type="transmembrane region" description="Helical" evidence="7">
    <location>
        <begin position="35"/>
        <end position="53"/>
    </location>
</feature>
<dbReference type="EMBL" id="SNYQ01000002">
    <property type="protein sequence ID" value="TDQ59098.1"/>
    <property type="molecule type" value="Genomic_DNA"/>
</dbReference>
<keyword evidence="6 7" id="KW-0472">Membrane</keyword>
<evidence type="ECO:0000256" key="2">
    <source>
        <dbReference type="ARBA" id="ARBA00007977"/>
    </source>
</evidence>
<dbReference type="OrthoDB" id="9805703at2"/>